<dbReference type="Pfam" id="PF00795">
    <property type="entry name" value="CN_hydrolase"/>
    <property type="match status" value="1"/>
</dbReference>
<dbReference type="InterPro" id="IPR050345">
    <property type="entry name" value="Aliph_Amidase/BUP"/>
</dbReference>
<accession>A0ABR3YK89</accession>
<dbReference type="InterPro" id="IPR036526">
    <property type="entry name" value="C-N_Hydrolase_sf"/>
</dbReference>
<proteinExistence type="predicted"/>
<sequence length="326" mass="35498">MAPNYKVAIIQFQPKPVDIEANFAYSADEIRKAAAAGADIAILPEYHLTAWVPENPEFVNASVASGAFLARYQDLAREVNINIVPGTIVEAHKAEPDPAGGTTLVTTSDGTAALELRNMAYFVEAGTGNVLNSYQKTNLWHPERDHLTAPTVESASADGSTVGWPPHVAFDTPLQWGDRKVRAGLLVCWDLAFPEAFRALVADGADIILIPSCWYPYQDVDEESLAINPECEIDFLRACLAARAGENTVAVVFCNTGGVSLLAQPILGLRGEIGPGVAQTNIMEMDLDYLRVADSNYKVRADMKRAGWHYAHTLQMPQKKDEGKKE</sequence>
<dbReference type="PROSITE" id="PS50263">
    <property type="entry name" value="CN_HYDROLASE"/>
    <property type="match status" value="1"/>
</dbReference>
<protein>
    <recommendedName>
        <fullName evidence="2">CN hydrolase domain-containing protein</fullName>
    </recommendedName>
</protein>
<keyword evidence="1" id="KW-0378">Hydrolase</keyword>
<dbReference type="Gene3D" id="3.60.110.10">
    <property type="entry name" value="Carbon-nitrogen hydrolase"/>
    <property type="match status" value="1"/>
</dbReference>
<dbReference type="CDD" id="cd07197">
    <property type="entry name" value="nitrilase"/>
    <property type="match status" value="1"/>
</dbReference>
<name>A0ABR3YK89_9PEZI</name>
<reference evidence="3 4" key="1">
    <citation type="journal article" date="2024" name="IMA Fungus">
        <title>IMA Genome - F19 : A genome assembly and annotation guide to empower mycologists, including annotated draft genome sequences of Ceratocystis pirilliformis, Diaporthe australafricana, Fusarium ophioides, Paecilomyces lecythidis, and Sporothrix stenoceras.</title>
        <authorList>
            <person name="Aylward J."/>
            <person name="Wilson A.M."/>
            <person name="Visagie C.M."/>
            <person name="Spraker J."/>
            <person name="Barnes I."/>
            <person name="Buitendag C."/>
            <person name="Ceriani C."/>
            <person name="Del Mar Angel L."/>
            <person name="du Plessis D."/>
            <person name="Fuchs T."/>
            <person name="Gasser K."/>
            <person name="Kramer D."/>
            <person name="Li W."/>
            <person name="Munsamy K."/>
            <person name="Piso A."/>
            <person name="Price J.L."/>
            <person name="Sonnekus B."/>
            <person name="Thomas C."/>
            <person name="van der Nest A."/>
            <person name="van Dijk A."/>
            <person name="van Heerden A."/>
            <person name="van Vuuren N."/>
            <person name="Yilmaz N."/>
            <person name="Duong T.A."/>
            <person name="van der Merwe N.A."/>
            <person name="Wingfield M.J."/>
            <person name="Wingfield B.D."/>
        </authorList>
    </citation>
    <scope>NUCLEOTIDE SEQUENCE [LARGE SCALE GENOMIC DNA]</scope>
    <source>
        <strain evidence="3 4">CMW 5346</strain>
    </source>
</reference>
<evidence type="ECO:0000256" key="1">
    <source>
        <dbReference type="ARBA" id="ARBA00022801"/>
    </source>
</evidence>
<gene>
    <name evidence="3" type="ORF">Sste5346_009424</name>
</gene>
<feature type="domain" description="CN hydrolase" evidence="2">
    <location>
        <begin position="5"/>
        <end position="297"/>
    </location>
</feature>
<evidence type="ECO:0000313" key="4">
    <source>
        <dbReference type="Proteomes" id="UP001583186"/>
    </source>
</evidence>
<dbReference type="PANTHER" id="PTHR43674">
    <property type="entry name" value="NITRILASE C965.09-RELATED"/>
    <property type="match status" value="1"/>
</dbReference>
<dbReference type="PANTHER" id="PTHR43674:SF16">
    <property type="entry name" value="CARBON-NITROGEN FAMILY, PUTATIVE (AFU_ORTHOLOGUE AFUA_5G02350)-RELATED"/>
    <property type="match status" value="1"/>
</dbReference>
<dbReference type="Proteomes" id="UP001583186">
    <property type="component" value="Unassembled WGS sequence"/>
</dbReference>
<organism evidence="3 4">
    <name type="scientific">Sporothrix stenoceras</name>
    <dbReference type="NCBI Taxonomy" id="5173"/>
    <lineage>
        <taxon>Eukaryota</taxon>
        <taxon>Fungi</taxon>
        <taxon>Dikarya</taxon>
        <taxon>Ascomycota</taxon>
        <taxon>Pezizomycotina</taxon>
        <taxon>Sordariomycetes</taxon>
        <taxon>Sordariomycetidae</taxon>
        <taxon>Ophiostomatales</taxon>
        <taxon>Ophiostomataceae</taxon>
        <taxon>Sporothrix</taxon>
    </lineage>
</organism>
<evidence type="ECO:0000259" key="2">
    <source>
        <dbReference type="PROSITE" id="PS50263"/>
    </source>
</evidence>
<dbReference type="EMBL" id="JAWCUI010000088">
    <property type="protein sequence ID" value="KAL1888632.1"/>
    <property type="molecule type" value="Genomic_DNA"/>
</dbReference>
<evidence type="ECO:0000313" key="3">
    <source>
        <dbReference type="EMBL" id="KAL1888632.1"/>
    </source>
</evidence>
<keyword evidence="4" id="KW-1185">Reference proteome</keyword>
<comment type="caution">
    <text evidence="3">The sequence shown here is derived from an EMBL/GenBank/DDBJ whole genome shotgun (WGS) entry which is preliminary data.</text>
</comment>
<dbReference type="InterPro" id="IPR003010">
    <property type="entry name" value="C-N_Hydrolase"/>
</dbReference>
<dbReference type="SUPFAM" id="SSF56317">
    <property type="entry name" value="Carbon-nitrogen hydrolase"/>
    <property type="match status" value="1"/>
</dbReference>